<reference evidence="3" key="1">
    <citation type="journal article" date="2019" name="Int. J. Syst. Evol. Microbiol.">
        <title>The Global Catalogue of Microorganisms (GCM) 10K type strain sequencing project: providing services to taxonomists for standard genome sequencing and annotation.</title>
        <authorList>
            <consortium name="The Broad Institute Genomics Platform"/>
            <consortium name="The Broad Institute Genome Sequencing Center for Infectious Disease"/>
            <person name="Wu L."/>
            <person name="Ma J."/>
        </authorList>
    </citation>
    <scope>NUCLEOTIDE SEQUENCE [LARGE SCALE GENOMIC DNA]</scope>
    <source>
        <strain evidence="3">CGMCC 1.12990</strain>
    </source>
</reference>
<dbReference type="EMBL" id="BMGS01000010">
    <property type="protein sequence ID" value="GGG56746.1"/>
    <property type="molecule type" value="Genomic_DNA"/>
</dbReference>
<gene>
    <name evidence="2" type="ORF">GCM10011378_36130</name>
</gene>
<proteinExistence type="predicted"/>
<accession>A0ABQ1X2K5</accession>
<protein>
    <submittedName>
        <fullName evidence="2">Uncharacterized protein</fullName>
    </submittedName>
</protein>
<sequence length="71" mass="7378">MGVQPLKKFLPIYVLAQALASKVGQLALGGEVIDHHDIIEIGGIEAGDKTASNKAGGSGNNNHKAEDLTQK</sequence>
<feature type="region of interest" description="Disordered" evidence="1">
    <location>
        <begin position="49"/>
        <end position="71"/>
    </location>
</feature>
<evidence type="ECO:0000256" key="1">
    <source>
        <dbReference type="SAM" id="MobiDB-lite"/>
    </source>
</evidence>
<evidence type="ECO:0000313" key="2">
    <source>
        <dbReference type="EMBL" id="GGG56746.1"/>
    </source>
</evidence>
<organism evidence="2 3">
    <name type="scientific">Hymenobacter glacieicola</name>
    <dbReference type="NCBI Taxonomy" id="1562124"/>
    <lineage>
        <taxon>Bacteria</taxon>
        <taxon>Pseudomonadati</taxon>
        <taxon>Bacteroidota</taxon>
        <taxon>Cytophagia</taxon>
        <taxon>Cytophagales</taxon>
        <taxon>Hymenobacteraceae</taxon>
        <taxon>Hymenobacter</taxon>
    </lineage>
</organism>
<evidence type="ECO:0000313" key="3">
    <source>
        <dbReference type="Proteomes" id="UP000601361"/>
    </source>
</evidence>
<name>A0ABQ1X2K5_9BACT</name>
<dbReference type="Proteomes" id="UP000601361">
    <property type="component" value="Unassembled WGS sequence"/>
</dbReference>
<keyword evidence="3" id="KW-1185">Reference proteome</keyword>
<comment type="caution">
    <text evidence="2">The sequence shown here is derived from an EMBL/GenBank/DDBJ whole genome shotgun (WGS) entry which is preliminary data.</text>
</comment>